<dbReference type="Gene3D" id="2.170.260.10">
    <property type="entry name" value="paz domain"/>
    <property type="match status" value="1"/>
</dbReference>
<sequence>MWCLLNDNVSVVGDEVERFFVGHGTMYFPYLRIRCSFYDAGAKGSSHESVFRERGGVVGVRREAPTHVKGDGDICLLILEQEDFGVRYGDSTGKEEGLRKWKSILLNLIPQINSFVIVISVRMSGGCRPLPDQDRIKIKNALRAIKVQVNHGQNIRRYKVTVVTKEPLRALMESVVISTENPCIILEGEGVGLLVIKTLYAIFWDVMSFKIVTFRVKPTLHMVEQKFSR</sequence>
<gene>
    <name evidence="1" type="ORF">V8G54_010148</name>
</gene>
<dbReference type="EMBL" id="CP144698">
    <property type="protein sequence ID" value="WVZ17166.1"/>
    <property type="molecule type" value="Genomic_DNA"/>
</dbReference>
<name>A0AAQ3NY06_VIGMU</name>
<accession>A0AAQ3NY06</accession>
<evidence type="ECO:0000313" key="2">
    <source>
        <dbReference type="Proteomes" id="UP001374535"/>
    </source>
</evidence>
<keyword evidence="2" id="KW-1185">Reference proteome</keyword>
<evidence type="ECO:0000313" key="1">
    <source>
        <dbReference type="EMBL" id="WVZ17166.1"/>
    </source>
</evidence>
<dbReference type="AlphaFoldDB" id="A0AAQ3NY06"/>
<dbReference type="Proteomes" id="UP001374535">
    <property type="component" value="Chromosome 3"/>
</dbReference>
<organism evidence="1 2">
    <name type="scientific">Vigna mungo</name>
    <name type="common">Black gram</name>
    <name type="synonym">Phaseolus mungo</name>
    <dbReference type="NCBI Taxonomy" id="3915"/>
    <lineage>
        <taxon>Eukaryota</taxon>
        <taxon>Viridiplantae</taxon>
        <taxon>Streptophyta</taxon>
        <taxon>Embryophyta</taxon>
        <taxon>Tracheophyta</taxon>
        <taxon>Spermatophyta</taxon>
        <taxon>Magnoliopsida</taxon>
        <taxon>eudicotyledons</taxon>
        <taxon>Gunneridae</taxon>
        <taxon>Pentapetalae</taxon>
        <taxon>rosids</taxon>
        <taxon>fabids</taxon>
        <taxon>Fabales</taxon>
        <taxon>Fabaceae</taxon>
        <taxon>Papilionoideae</taxon>
        <taxon>50 kb inversion clade</taxon>
        <taxon>NPAAA clade</taxon>
        <taxon>indigoferoid/millettioid clade</taxon>
        <taxon>Phaseoleae</taxon>
        <taxon>Vigna</taxon>
    </lineage>
</organism>
<protein>
    <submittedName>
        <fullName evidence="1">Uncharacterized protein</fullName>
    </submittedName>
</protein>
<reference evidence="1 2" key="1">
    <citation type="journal article" date="2023" name="Life. Sci Alliance">
        <title>Evolutionary insights into 3D genome organization and epigenetic landscape of Vigna mungo.</title>
        <authorList>
            <person name="Junaid A."/>
            <person name="Singh B."/>
            <person name="Bhatia S."/>
        </authorList>
    </citation>
    <scope>NUCLEOTIDE SEQUENCE [LARGE SCALE GENOMIC DNA]</scope>
    <source>
        <strain evidence="1">Urdbean</strain>
    </source>
</reference>
<proteinExistence type="predicted"/>